<keyword evidence="3" id="KW-1185">Reference proteome</keyword>
<dbReference type="GO" id="GO:0016787">
    <property type="term" value="F:hydrolase activity"/>
    <property type="evidence" value="ECO:0007669"/>
    <property type="project" value="UniProtKB-KW"/>
</dbReference>
<evidence type="ECO:0000313" key="3">
    <source>
        <dbReference type="Proteomes" id="UP001370100"/>
    </source>
</evidence>
<proteinExistence type="predicted"/>
<dbReference type="InterPro" id="IPR050228">
    <property type="entry name" value="Carboxylesterase_BioH"/>
</dbReference>
<organism evidence="2 3">
    <name type="scientific">Actinomycetospora aeridis</name>
    <dbReference type="NCBI Taxonomy" id="3129231"/>
    <lineage>
        <taxon>Bacteria</taxon>
        <taxon>Bacillati</taxon>
        <taxon>Actinomycetota</taxon>
        <taxon>Actinomycetes</taxon>
        <taxon>Pseudonocardiales</taxon>
        <taxon>Pseudonocardiaceae</taxon>
        <taxon>Actinomycetospora</taxon>
    </lineage>
</organism>
<protein>
    <submittedName>
        <fullName evidence="2">Alpha/beta hydrolase</fullName>
    </submittedName>
</protein>
<dbReference type="PANTHER" id="PTHR43194:SF2">
    <property type="entry name" value="PEROXISOMAL MEMBRANE PROTEIN LPX1"/>
    <property type="match status" value="1"/>
</dbReference>
<keyword evidence="2" id="KW-0378">Hydrolase</keyword>
<comment type="caution">
    <text evidence="2">The sequence shown here is derived from an EMBL/GenBank/DDBJ whole genome shotgun (WGS) entry which is preliminary data.</text>
</comment>
<dbReference type="EMBL" id="JBBEGL010000003">
    <property type="protein sequence ID" value="MEJ2887460.1"/>
    <property type="molecule type" value="Genomic_DNA"/>
</dbReference>
<dbReference type="Gene3D" id="3.40.50.1820">
    <property type="entry name" value="alpha/beta hydrolase"/>
    <property type="match status" value="1"/>
</dbReference>
<sequence length="261" mass="27250">MYVRTDDGRRIAYDREGSGGRPLVLVGGLGQARPTDTATRALTTALAGRGFDVVHHDRPGRGESTGEPPFTLDGEIAAIRALVTELGGSAALYGSSSGGAIALAAAAVLPEVDRLVLWELPAGLEGGDEARAWHRGIVERSASGDHEAVLRLVTADMPPEWLEGMLAGPDREHHLRLAPTTAADAEALAWTADALRDGTLARRVTVPTTVLTGTSAWPFLVEAADALVDALPDARRGEVPGAGHGWEPEDLARVLGDVLGS</sequence>
<feature type="domain" description="AB hydrolase-1" evidence="1">
    <location>
        <begin position="24"/>
        <end position="252"/>
    </location>
</feature>
<dbReference type="InterPro" id="IPR029058">
    <property type="entry name" value="AB_hydrolase_fold"/>
</dbReference>
<dbReference type="Pfam" id="PF12697">
    <property type="entry name" value="Abhydrolase_6"/>
    <property type="match status" value="1"/>
</dbReference>
<reference evidence="2 3" key="1">
    <citation type="submission" date="2024-03" db="EMBL/GenBank/DDBJ databases">
        <title>Actinomycetospora sp. OC33-EN06, a novel actinomycete isolated from wild orchid (Aerides multiflora).</title>
        <authorList>
            <person name="Suriyachadkun C."/>
        </authorList>
    </citation>
    <scope>NUCLEOTIDE SEQUENCE [LARGE SCALE GENOMIC DNA]</scope>
    <source>
        <strain evidence="2 3">OC33-EN06</strain>
    </source>
</reference>
<gene>
    <name evidence="2" type="ORF">WCD41_13450</name>
</gene>
<dbReference type="RefSeq" id="WP_337713925.1">
    <property type="nucleotide sequence ID" value="NZ_JBBEGL010000003.1"/>
</dbReference>
<evidence type="ECO:0000259" key="1">
    <source>
        <dbReference type="Pfam" id="PF12697"/>
    </source>
</evidence>
<dbReference type="PANTHER" id="PTHR43194">
    <property type="entry name" value="HYDROLASE ALPHA/BETA FOLD FAMILY"/>
    <property type="match status" value="1"/>
</dbReference>
<dbReference type="InterPro" id="IPR000073">
    <property type="entry name" value="AB_hydrolase_1"/>
</dbReference>
<name>A0ABU8N659_9PSEU</name>
<dbReference type="SUPFAM" id="SSF53474">
    <property type="entry name" value="alpha/beta-Hydrolases"/>
    <property type="match status" value="1"/>
</dbReference>
<accession>A0ABU8N659</accession>
<evidence type="ECO:0000313" key="2">
    <source>
        <dbReference type="EMBL" id="MEJ2887460.1"/>
    </source>
</evidence>
<dbReference type="Proteomes" id="UP001370100">
    <property type="component" value="Unassembled WGS sequence"/>
</dbReference>